<evidence type="ECO:0000256" key="15">
    <source>
        <dbReference type="HAMAP-Rule" id="MF_00688"/>
    </source>
</evidence>
<evidence type="ECO:0000256" key="8">
    <source>
        <dbReference type="ARBA" id="ARBA00054043"/>
    </source>
</evidence>
<evidence type="ECO:0000256" key="9">
    <source>
        <dbReference type="ARBA" id="ARBA00061535"/>
    </source>
</evidence>
<dbReference type="FunFam" id="3.40.630.70:FF:000001">
    <property type="entry name" value="Leucyl/phenylalanyl-tRNA--protein transferase"/>
    <property type="match status" value="1"/>
</dbReference>
<proteinExistence type="inferred from homology"/>
<dbReference type="InterPro" id="IPR042221">
    <property type="entry name" value="Leu/Phe-tRNA_Trfase_N"/>
</dbReference>
<evidence type="ECO:0000256" key="1">
    <source>
        <dbReference type="ARBA" id="ARBA00004496"/>
    </source>
</evidence>
<comment type="catalytic activity">
    <reaction evidence="6 15">
        <text>N-terminal L-arginyl-[protein] + L-leucyl-tRNA(Leu) = N-terminal L-leucyl-L-arginyl-[protein] + tRNA(Leu) + H(+)</text>
        <dbReference type="Rhea" id="RHEA:50416"/>
        <dbReference type="Rhea" id="RHEA-COMP:9613"/>
        <dbReference type="Rhea" id="RHEA-COMP:9622"/>
        <dbReference type="Rhea" id="RHEA-COMP:12672"/>
        <dbReference type="Rhea" id="RHEA-COMP:12673"/>
        <dbReference type="ChEBI" id="CHEBI:15378"/>
        <dbReference type="ChEBI" id="CHEBI:64719"/>
        <dbReference type="ChEBI" id="CHEBI:78442"/>
        <dbReference type="ChEBI" id="CHEBI:78494"/>
        <dbReference type="ChEBI" id="CHEBI:133044"/>
        <dbReference type="EC" id="2.3.2.6"/>
    </reaction>
</comment>
<dbReference type="FunFam" id="3.30.70.3550:FF:000001">
    <property type="entry name" value="Leucyl/phenylalanyl-tRNA--protein transferase"/>
    <property type="match status" value="1"/>
</dbReference>
<evidence type="ECO:0000256" key="10">
    <source>
        <dbReference type="ARBA" id="ARBA00066767"/>
    </source>
</evidence>
<dbReference type="Gene3D" id="3.30.70.3550">
    <property type="entry name" value="Leucyl/phenylalanyl-tRNA-protein transferase, N-terminal domain"/>
    <property type="match status" value="1"/>
</dbReference>
<dbReference type="SUPFAM" id="SSF55729">
    <property type="entry name" value="Acyl-CoA N-acyltransferases (Nat)"/>
    <property type="match status" value="1"/>
</dbReference>
<accession>A0A1L3GDJ8</accession>
<keyword evidence="17" id="KW-1185">Reference proteome</keyword>
<dbReference type="NCBIfam" id="TIGR00667">
    <property type="entry name" value="aat"/>
    <property type="match status" value="1"/>
</dbReference>
<evidence type="ECO:0000313" key="17">
    <source>
        <dbReference type="Proteomes" id="UP000182264"/>
    </source>
</evidence>
<reference evidence="16 17" key="1">
    <citation type="journal article" date="2017" name="Genome Announc.">
        <title>Complete Genome Sequences of Two Acetylene-Fermenting Pelobacter acetylenicus Strains.</title>
        <authorList>
            <person name="Sutton J.M."/>
            <person name="Baesman S.M."/>
            <person name="Fierst J.L."/>
            <person name="Poret-Peterson A.T."/>
            <person name="Oremland R.S."/>
            <person name="Dunlap D.S."/>
            <person name="Akob D.M."/>
        </authorList>
    </citation>
    <scope>NUCLEOTIDE SEQUENCE [LARGE SCALE GENOMIC DNA]</scope>
    <source>
        <strain evidence="16 17">DSM 3247</strain>
    </source>
</reference>
<dbReference type="PANTHER" id="PTHR30098">
    <property type="entry name" value="LEUCYL/PHENYLALANYL-TRNA--PROTEIN TRANSFERASE"/>
    <property type="match status" value="1"/>
</dbReference>
<dbReference type="RefSeq" id="WP_072285838.1">
    <property type="nucleotide sequence ID" value="NZ_CP015518.1"/>
</dbReference>
<comment type="catalytic activity">
    <reaction evidence="5 15">
        <text>L-phenylalanyl-tRNA(Phe) + an N-terminal L-alpha-aminoacyl-[protein] = an N-terminal L-phenylalanyl-L-alpha-aminoacyl-[protein] + tRNA(Phe)</text>
        <dbReference type="Rhea" id="RHEA:43632"/>
        <dbReference type="Rhea" id="RHEA-COMP:9668"/>
        <dbReference type="Rhea" id="RHEA-COMP:9699"/>
        <dbReference type="Rhea" id="RHEA-COMP:10636"/>
        <dbReference type="Rhea" id="RHEA-COMP:10637"/>
        <dbReference type="ChEBI" id="CHEBI:78442"/>
        <dbReference type="ChEBI" id="CHEBI:78531"/>
        <dbReference type="ChEBI" id="CHEBI:78597"/>
        <dbReference type="ChEBI" id="CHEBI:83561"/>
        <dbReference type="EC" id="2.3.2.6"/>
    </reaction>
</comment>
<keyword evidence="3 15" id="KW-0808">Transferase</keyword>
<dbReference type="GO" id="GO:0005737">
    <property type="term" value="C:cytoplasm"/>
    <property type="evidence" value="ECO:0007669"/>
    <property type="project" value="UniProtKB-SubCell"/>
</dbReference>
<evidence type="ECO:0000256" key="7">
    <source>
        <dbReference type="ARBA" id="ARBA00051538"/>
    </source>
</evidence>
<evidence type="ECO:0000256" key="4">
    <source>
        <dbReference type="ARBA" id="ARBA00023315"/>
    </source>
</evidence>
<evidence type="ECO:0000256" key="14">
    <source>
        <dbReference type="ARBA" id="ARBA00083640"/>
    </source>
</evidence>
<gene>
    <name evidence="15" type="primary">aat</name>
    <name evidence="16" type="ORF">A7E75_02525</name>
</gene>
<evidence type="ECO:0000256" key="13">
    <source>
        <dbReference type="ARBA" id="ARBA00077165"/>
    </source>
</evidence>
<evidence type="ECO:0000256" key="5">
    <source>
        <dbReference type="ARBA" id="ARBA00050607"/>
    </source>
</evidence>
<dbReference type="InterPro" id="IPR004616">
    <property type="entry name" value="Leu/Phe-tRNA_Trfase"/>
</dbReference>
<dbReference type="EC" id="2.3.2.6" evidence="10 15"/>
<dbReference type="HAMAP" id="MF_00688">
    <property type="entry name" value="Leu_Phe_trans"/>
    <property type="match status" value="1"/>
</dbReference>
<keyword evidence="4 15" id="KW-0012">Acyltransferase</keyword>
<dbReference type="Gene3D" id="3.40.630.70">
    <property type="entry name" value="Leucyl/phenylalanyl-tRNA-protein transferase, C-terminal domain"/>
    <property type="match status" value="1"/>
</dbReference>
<comment type="subcellular location">
    <subcellularLocation>
        <location evidence="1 15">Cytoplasm</location>
    </subcellularLocation>
</comment>
<dbReference type="EMBL" id="CP015518">
    <property type="protein sequence ID" value="APG24022.1"/>
    <property type="molecule type" value="Genomic_DNA"/>
</dbReference>
<comment type="function">
    <text evidence="8 15">Functions in the N-end rule pathway of protein degradation where it conjugates Leu, Phe and, less efficiently, Met from aminoacyl-tRNAs to the N-termini of proteins containing an N-terminal arginine or lysine.</text>
</comment>
<evidence type="ECO:0000313" key="16">
    <source>
        <dbReference type="EMBL" id="APG24022.1"/>
    </source>
</evidence>
<comment type="similarity">
    <text evidence="9 15">Belongs to the L/F-transferase family.</text>
</comment>
<name>A0A1L3GDJ8_SYNAC</name>
<keyword evidence="2 15" id="KW-0963">Cytoplasm</keyword>
<dbReference type="InterPro" id="IPR016181">
    <property type="entry name" value="Acyl_CoA_acyltransferase"/>
</dbReference>
<comment type="catalytic activity">
    <reaction evidence="7 15">
        <text>N-terminal L-lysyl-[protein] + L-leucyl-tRNA(Leu) = N-terminal L-leucyl-L-lysyl-[protein] + tRNA(Leu) + H(+)</text>
        <dbReference type="Rhea" id="RHEA:12340"/>
        <dbReference type="Rhea" id="RHEA-COMP:9613"/>
        <dbReference type="Rhea" id="RHEA-COMP:9622"/>
        <dbReference type="Rhea" id="RHEA-COMP:12670"/>
        <dbReference type="Rhea" id="RHEA-COMP:12671"/>
        <dbReference type="ChEBI" id="CHEBI:15378"/>
        <dbReference type="ChEBI" id="CHEBI:65249"/>
        <dbReference type="ChEBI" id="CHEBI:78442"/>
        <dbReference type="ChEBI" id="CHEBI:78494"/>
        <dbReference type="ChEBI" id="CHEBI:133043"/>
        <dbReference type="EC" id="2.3.2.6"/>
    </reaction>
</comment>
<organism evidence="16 17">
    <name type="scientific">Syntrophotalea acetylenica</name>
    <name type="common">Pelobacter acetylenicus</name>
    <dbReference type="NCBI Taxonomy" id="29542"/>
    <lineage>
        <taxon>Bacteria</taxon>
        <taxon>Pseudomonadati</taxon>
        <taxon>Thermodesulfobacteriota</taxon>
        <taxon>Desulfuromonadia</taxon>
        <taxon>Desulfuromonadales</taxon>
        <taxon>Syntrophotaleaceae</taxon>
        <taxon>Syntrophotalea</taxon>
    </lineage>
</organism>
<dbReference type="GO" id="GO:0008914">
    <property type="term" value="F:leucyl-tRNA--protein transferase activity"/>
    <property type="evidence" value="ECO:0007669"/>
    <property type="project" value="UniProtKB-UniRule"/>
</dbReference>
<dbReference type="InterPro" id="IPR042203">
    <property type="entry name" value="Leu/Phe-tRNA_Trfase_C"/>
</dbReference>
<evidence type="ECO:0000256" key="2">
    <source>
        <dbReference type="ARBA" id="ARBA00022490"/>
    </source>
</evidence>
<dbReference type="PANTHER" id="PTHR30098:SF2">
    <property type="entry name" value="LEUCYL_PHENYLALANYL-TRNA--PROTEIN TRANSFERASE"/>
    <property type="match status" value="1"/>
</dbReference>
<dbReference type="Pfam" id="PF03588">
    <property type="entry name" value="Leu_Phe_trans"/>
    <property type="match status" value="1"/>
</dbReference>
<dbReference type="Proteomes" id="UP000182264">
    <property type="component" value="Chromosome"/>
</dbReference>
<dbReference type="AlphaFoldDB" id="A0A1L3GDJ8"/>
<dbReference type="GO" id="GO:0030163">
    <property type="term" value="P:protein catabolic process"/>
    <property type="evidence" value="ECO:0007669"/>
    <property type="project" value="UniProtKB-UniRule"/>
</dbReference>
<protein>
    <recommendedName>
        <fullName evidence="11 15">Leucyl/phenylalanyl-tRNA--protein transferase</fullName>
        <ecNumber evidence="10 15">2.3.2.6</ecNumber>
    </recommendedName>
    <alternativeName>
        <fullName evidence="12 15">L/F-transferase</fullName>
    </alternativeName>
    <alternativeName>
        <fullName evidence="13 15">Leucyltransferase</fullName>
    </alternativeName>
    <alternativeName>
        <fullName evidence="14 15">Phenyalanyltransferase</fullName>
    </alternativeName>
</protein>
<evidence type="ECO:0000256" key="6">
    <source>
        <dbReference type="ARBA" id="ARBA00050652"/>
    </source>
</evidence>
<sequence length="229" mass="25665">MPIYQLIDDMIFPPVEHAEDGGILAIGGDLSPRRLLLAYSMGIFPWFGDDQPILWWSPDPRCILEPGALRVNRSMAKELRRARFNITYDRAFSRVIEACAKTPRREGPGTWLTRDMLEAYKLLHGLGYAHSVEAWLEDRLVGGLYGIAVGRCFFGESMFHSIDNASKVAFATLVTRLAELGYQLIDCQQTSTHLLSFGAREIARDLFLQRLEAAGILPSTHPAKGIFPV</sequence>
<evidence type="ECO:0000256" key="11">
    <source>
        <dbReference type="ARBA" id="ARBA00074372"/>
    </source>
</evidence>
<evidence type="ECO:0000256" key="12">
    <source>
        <dbReference type="ARBA" id="ARBA00077136"/>
    </source>
</evidence>
<evidence type="ECO:0000256" key="3">
    <source>
        <dbReference type="ARBA" id="ARBA00022679"/>
    </source>
</evidence>